<accession>A0ACC2WIY5</accession>
<gene>
    <name evidence="1" type="ORF">QFC19_001149</name>
</gene>
<reference evidence="1" key="1">
    <citation type="submission" date="2023-04" db="EMBL/GenBank/DDBJ databases">
        <title>Draft Genome sequencing of Naganishia species isolated from polar environments using Oxford Nanopore Technology.</title>
        <authorList>
            <person name="Leo P."/>
            <person name="Venkateswaran K."/>
        </authorList>
    </citation>
    <scope>NUCLEOTIDE SEQUENCE</scope>
    <source>
        <strain evidence="1">MNA-CCFEE 5261</strain>
    </source>
</reference>
<organism evidence="1 2">
    <name type="scientific">Naganishia cerealis</name>
    <dbReference type="NCBI Taxonomy" id="610337"/>
    <lineage>
        <taxon>Eukaryota</taxon>
        <taxon>Fungi</taxon>
        <taxon>Dikarya</taxon>
        <taxon>Basidiomycota</taxon>
        <taxon>Agaricomycotina</taxon>
        <taxon>Tremellomycetes</taxon>
        <taxon>Filobasidiales</taxon>
        <taxon>Filobasidiaceae</taxon>
        <taxon>Naganishia</taxon>
    </lineage>
</organism>
<name>A0ACC2WIY5_9TREE</name>
<protein>
    <submittedName>
        <fullName evidence="1">Uncharacterized protein</fullName>
    </submittedName>
</protein>
<comment type="caution">
    <text evidence="1">The sequence shown here is derived from an EMBL/GenBank/DDBJ whole genome shotgun (WGS) entry which is preliminary data.</text>
</comment>
<dbReference type="Proteomes" id="UP001241377">
    <property type="component" value="Unassembled WGS sequence"/>
</dbReference>
<sequence>MVDDYDSDGALSDASSVTRTNVLLASIEPKLKVSTSTHTSSFAGGYPAFPSLPSSSGASSIPVESGVNCGNCHAPMPLLSQIYCPMEQGENDHVTEKRAKAEAEAKRLAEEEQRKQEAAKVNPFALGAGTATTETGLGNALFGSAGSFGTTTANTGNPFATSSTSTAPPTDAFSTMSIGSPKTSSTSTEGSTTKPAGVAKATQGPATPATTLGPPLPAYIPAQAIDSYPEDIPKASEKEAARKGLADDDDAAAADEDESSGKGGKKVGMNNVAEQWERVLPKGMDEVFERFVNRLNAAIDGNEQVLRYDLGGVPLPYSEKSDLYKKLFPPKSLAGRHVPVVQNNAAVDEEDDDDENSYENRFTPYPTVPVCPNCNSRRVFELQLVSSMISYLAPERLSTTGKAPSKKKNKPTGAAGASGKEKSLEERRKEVEALLQGKNLDIAEGEEVDQAQQGVGMGMEWGSVVVFGCEGDCVGFSEEWVGVEWEDDQ</sequence>
<dbReference type="EMBL" id="JASBWR010000008">
    <property type="protein sequence ID" value="KAJ9111381.1"/>
    <property type="molecule type" value="Genomic_DNA"/>
</dbReference>
<proteinExistence type="predicted"/>
<evidence type="ECO:0000313" key="2">
    <source>
        <dbReference type="Proteomes" id="UP001241377"/>
    </source>
</evidence>
<keyword evidence="2" id="KW-1185">Reference proteome</keyword>
<evidence type="ECO:0000313" key="1">
    <source>
        <dbReference type="EMBL" id="KAJ9111381.1"/>
    </source>
</evidence>